<sequence length="439" mass="49151">MLESLSQLLGRMRDLGAKRVYAKKLAPNDNSKNQVYLGGDFSVLNVIPHGEIYSDNEDKAGSKRERAKAPVNFFWITGNGKYVAPDTNLILYPKYPEVRMSGFLKGCDDPPSDVMTVRDADRVLIIGITPGGEVLGYAAASTSVVAREVISRKWEQLGVFLELPSGPDLKADPKSMLLAELKRIYHLRWIMSQKLGKDGTKAPYKARNGGGYTLEAELGITPNGYSEPDFMGWEVKQYGVNNFTKFLPKSPVTLMTPEPTGGLYKHSGLPEFMRRYGYPDKAGKADRINFGGIYTIGKDFHADTGLRLVIEGFDARSGKITDLDGEIALVDRKAKVAANWSFKNVMQHWNRKHAQAVYVPSLFREPPPEYSYGPRILLCEQTDFILFLKAITEGAVYYDPAMKLIGGSQPDKKRRSQFRVKHEQIADLYYKSEVVEISI</sequence>
<accession>A0ABX5WDK1</accession>
<feature type="domain" description="MvaI/BcnI restriction endonuclease" evidence="1">
    <location>
        <begin position="179"/>
        <end position="429"/>
    </location>
</feature>
<keyword evidence="2" id="KW-0378">Hydrolase</keyword>
<reference evidence="3" key="1">
    <citation type="submission" date="2019-06" db="EMBL/GenBank/DDBJ databases">
        <title>Whole-Genome Sequence of Bradyrhizobium sp. 3 Strain 65S1MB.</title>
        <authorList>
            <person name="Bromfield E.S.P."/>
            <person name="Cloutier S."/>
            <person name="Nguyen H.D.T."/>
        </authorList>
    </citation>
    <scope>NUCLEOTIDE SEQUENCE [LARGE SCALE GENOMIC DNA]</scope>
    <source>
        <strain evidence="3">65S1MB</strain>
    </source>
</reference>
<keyword evidence="2" id="KW-0255">Endonuclease</keyword>
<protein>
    <submittedName>
        <fullName evidence="2">MvaI/BcnI family restriction endonuclease</fullName>
    </submittedName>
</protein>
<keyword evidence="3" id="KW-1185">Reference proteome</keyword>
<keyword evidence="2" id="KW-0540">Nuclease</keyword>
<dbReference type="GO" id="GO:0004519">
    <property type="term" value="F:endonuclease activity"/>
    <property type="evidence" value="ECO:0007669"/>
    <property type="project" value="UniProtKB-KW"/>
</dbReference>
<organism evidence="2 3">
    <name type="scientific">Bradyrhizobium symbiodeficiens</name>
    <dbReference type="NCBI Taxonomy" id="1404367"/>
    <lineage>
        <taxon>Bacteria</taxon>
        <taxon>Pseudomonadati</taxon>
        <taxon>Pseudomonadota</taxon>
        <taxon>Alphaproteobacteria</taxon>
        <taxon>Hyphomicrobiales</taxon>
        <taxon>Nitrobacteraceae</taxon>
        <taxon>Bradyrhizobium</taxon>
    </lineage>
</organism>
<name>A0ABX5WDK1_9BRAD</name>
<dbReference type="InterPro" id="IPR029127">
    <property type="entry name" value="MvaI_BcnI"/>
</dbReference>
<dbReference type="EMBL" id="CP041090">
    <property type="protein sequence ID" value="QDF41307.1"/>
    <property type="molecule type" value="Genomic_DNA"/>
</dbReference>
<reference evidence="2 3" key="2">
    <citation type="journal article" date="2020" name="Int. J. Syst. Evol. Microbiol.">
        <title>Description and complete genome sequences of Bradyrhizobium symbiodeficiens sp. nov., a non-symbiotic bacterium associated with legumes native to Canada.</title>
        <authorList>
            <person name="Bromfield E.S.P."/>
            <person name="Cloutier S."/>
            <person name="Nguyen H.D.T."/>
        </authorList>
    </citation>
    <scope>NUCLEOTIDE SEQUENCE [LARGE SCALE GENOMIC DNA]</scope>
    <source>
        <strain evidence="2 3">65S1MB</strain>
    </source>
</reference>
<dbReference type="RefSeq" id="WP_140481998.1">
    <property type="nucleotide sequence ID" value="NZ_CP041090.2"/>
</dbReference>
<dbReference type="Gene3D" id="3.40.210.20">
    <property type="entry name" value="MvaI/BcnI restriction endonuclease, catalytic domain"/>
    <property type="match status" value="1"/>
</dbReference>
<proteinExistence type="predicted"/>
<evidence type="ECO:0000259" key="1">
    <source>
        <dbReference type="Pfam" id="PF15515"/>
    </source>
</evidence>
<dbReference type="InterPro" id="IPR043004">
    <property type="entry name" value="MvaI_BcnI_cat"/>
</dbReference>
<gene>
    <name evidence="2" type="ORF">FJN17_29070</name>
</gene>
<evidence type="ECO:0000313" key="2">
    <source>
        <dbReference type="EMBL" id="QDF41307.1"/>
    </source>
</evidence>
<evidence type="ECO:0000313" key="3">
    <source>
        <dbReference type="Proteomes" id="UP000319298"/>
    </source>
</evidence>
<dbReference type="Proteomes" id="UP000319298">
    <property type="component" value="Chromosome"/>
</dbReference>
<dbReference type="Pfam" id="PF15515">
    <property type="entry name" value="MvaI_BcnI"/>
    <property type="match status" value="1"/>
</dbReference>